<evidence type="ECO:0000259" key="7">
    <source>
        <dbReference type="Pfam" id="PF17827"/>
    </source>
</evidence>
<dbReference type="GO" id="GO:0102559">
    <property type="term" value="F:peptide chain release factor N(5)-glutamine methyltransferase activity"/>
    <property type="evidence" value="ECO:0007669"/>
    <property type="project" value="UniProtKB-EC"/>
</dbReference>
<dbReference type="PANTHER" id="PTHR18895:SF74">
    <property type="entry name" value="MTRF1L RELEASE FACTOR GLUTAMINE METHYLTRANSFERASE"/>
    <property type="match status" value="1"/>
</dbReference>
<proteinExistence type="predicted"/>
<feature type="domain" description="Methyltransferase small" evidence="6">
    <location>
        <begin position="116"/>
        <end position="201"/>
    </location>
</feature>
<protein>
    <recommendedName>
        <fullName evidence="1">peptide chain release factor N(5)-glutamine methyltransferase</fullName>
        <ecNumber evidence="1">2.1.1.297</ecNumber>
    </recommendedName>
</protein>
<dbReference type="CDD" id="cd02440">
    <property type="entry name" value="AdoMet_MTases"/>
    <property type="match status" value="1"/>
</dbReference>
<dbReference type="EC" id="2.1.1.297" evidence="1"/>
<dbReference type="InterPro" id="IPR002052">
    <property type="entry name" value="DNA_methylase_N6_adenine_CS"/>
</dbReference>
<evidence type="ECO:0000313" key="9">
    <source>
        <dbReference type="Proteomes" id="UP000184406"/>
    </source>
</evidence>
<organism evidence="8 9">
    <name type="scientific">Arenibacter palladensis</name>
    <dbReference type="NCBI Taxonomy" id="237373"/>
    <lineage>
        <taxon>Bacteria</taxon>
        <taxon>Pseudomonadati</taxon>
        <taxon>Bacteroidota</taxon>
        <taxon>Flavobacteriia</taxon>
        <taxon>Flavobacteriales</taxon>
        <taxon>Flavobacteriaceae</taxon>
        <taxon>Arenibacter</taxon>
    </lineage>
</organism>
<keyword evidence="2 8" id="KW-0489">Methyltransferase</keyword>
<dbReference type="InterPro" id="IPR007848">
    <property type="entry name" value="Small_mtfrase_dom"/>
</dbReference>
<dbReference type="InterPro" id="IPR029063">
    <property type="entry name" value="SAM-dependent_MTases_sf"/>
</dbReference>
<sequence>MLLKEIKNIYHLELDPLFPQEEVDSFFYLVINHYLGLERFVLAMQPNLVVSKDNEEPLFYALSQLKQERPIQYILGKAHFCDLEFGVDENVLIPRSETEELVYWILNEVQQGTRQEGLKILDIGTGSGCIAISLAKNLPNAKVYALDISKKALQIAQQNAVDNEVDIVFLEADILSMEGFKDKFDVIVSNPPYVRELEKKEMKNNVLEHEPGLALFVSDGDPLIFYKKITLFALNHLKTGGMLFFEINQYLGEEMKQLLEAGNFSEIELRKDMYGNDRMLKAVLNPNGLS</sequence>
<evidence type="ECO:0000259" key="6">
    <source>
        <dbReference type="Pfam" id="PF05175"/>
    </source>
</evidence>
<reference evidence="9" key="1">
    <citation type="submission" date="2016-11" db="EMBL/GenBank/DDBJ databases">
        <authorList>
            <person name="Varghese N."/>
            <person name="Submissions S."/>
        </authorList>
    </citation>
    <scope>NUCLEOTIDE SEQUENCE [LARGE SCALE GENOMIC DNA]</scope>
    <source>
        <strain evidence="9">DSM 17539</strain>
    </source>
</reference>
<evidence type="ECO:0000256" key="1">
    <source>
        <dbReference type="ARBA" id="ARBA00012771"/>
    </source>
</evidence>
<dbReference type="AlphaFoldDB" id="A0A1M5FYI8"/>
<keyword evidence="9" id="KW-1185">Reference proteome</keyword>
<dbReference type="InterPro" id="IPR040758">
    <property type="entry name" value="PrmC_N"/>
</dbReference>
<dbReference type="Proteomes" id="UP000184406">
    <property type="component" value="Unassembled WGS sequence"/>
</dbReference>
<evidence type="ECO:0000313" key="8">
    <source>
        <dbReference type="EMBL" id="SHF96610.1"/>
    </source>
</evidence>
<dbReference type="Pfam" id="PF05175">
    <property type="entry name" value="MTS"/>
    <property type="match status" value="1"/>
</dbReference>
<dbReference type="NCBIfam" id="TIGR03534">
    <property type="entry name" value="RF_mod_PrmC"/>
    <property type="match status" value="1"/>
</dbReference>
<dbReference type="Gene3D" id="1.10.8.10">
    <property type="entry name" value="DNA helicase RuvA subunit, C-terminal domain"/>
    <property type="match status" value="1"/>
</dbReference>
<evidence type="ECO:0000256" key="3">
    <source>
        <dbReference type="ARBA" id="ARBA00022679"/>
    </source>
</evidence>
<dbReference type="RefSeq" id="WP_072864829.1">
    <property type="nucleotide sequence ID" value="NZ_FQUX01000010.1"/>
</dbReference>
<evidence type="ECO:0000256" key="2">
    <source>
        <dbReference type="ARBA" id="ARBA00022603"/>
    </source>
</evidence>
<dbReference type="GO" id="GO:0003676">
    <property type="term" value="F:nucleic acid binding"/>
    <property type="evidence" value="ECO:0007669"/>
    <property type="project" value="InterPro"/>
</dbReference>
<keyword evidence="3 8" id="KW-0808">Transferase</keyword>
<dbReference type="InterPro" id="IPR004556">
    <property type="entry name" value="HemK-like"/>
</dbReference>
<dbReference type="InterPro" id="IPR050320">
    <property type="entry name" value="N5-glutamine_MTase"/>
</dbReference>
<dbReference type="NCBIfam" id="TIGR00536">
    <property type="entry name" value="hemK_fam"/>
    <property type="match status" value="1"/>
</dbReference>
<name>A0A1M5FYI8_9FLAO</name>
<dbReference type="EMBL" id="FQUX01000010">
    <property type="protein sequence ID" value="SHF96610.1"/>
    <property type="molecule type" value="Genomic_DNA"/>
</dbReference>
<dbReference type="Gene3D" id="3.40.50.150">
    <property type="entry name" value="Vaccinia Virus protein VP39"/>
    <property type="match status" value="1"/>
</dbReference>
<keyword evidence="4" id="KW-0949">S-adenosyl-L-methionine</keyword>
<accession>A0A1M5FYI8</accession>
<evidence type="ECO:0000256" key="5">
    <source>
        <dbReference type="ARBA" id="ARBA00048391"/>
    </source>
</evidence>
<dbReference type="GO" id="GO:0032259">
    <property type="term" value="P:methylation"/>
    <property type="evidence" value="ECO:0007669"/>
    <property type="project" value="UniProtKB-KW"/>
</dbReference>
<comment type="catalytic activity">
    <reaction evidence="5">
        <text>L-glutaminyl-[peptide chain release factor] + S-adenosyl-L-methionine = N(5)-methyl-L-glutaminyl-[peptide chain release factor] + S-adenosyl-L-homocysteine + H(+)</text>
        <dbReference type="Rhea" id="RHEA:42896"/>
        <dbReference type="Rhea" id="RHEA-COMP:10271"/>
        <dbReference type="Rhea" id="RHEA-COMP:10272"/>
        <dbReference type="ChEBI" id="CHEBI:15378"/>
        <dbReference type="ChEBI" id="CHEBI:30011"/>
        <dbReference type="ChEBI" id="CHEBI:57856"/>
        <dbReference type="ChEBI" id="CHEBI:59789"/>
        <dbReference type="ChEBI" id="CHEBI:61891"/>
        <dbReference type="EC" id="2.1.1.297"/>
    </reaction>
</comment>
<dbReference type="InterPro" id="IPR019874">
    <property type="entry name" value="RF_methyltr_PrmC"/>
</dbReference>
<dbReference type="PANTHER" id="PTHR18895">
    <property type="entry name" value="HEMK METHYLTRANSFERASE"/>
    <property type="match status" value="1"/>
</dbReference>
<dbReference type="OrthoDB" id="9800643at2"/>
<dbReference type="SUPFAM" id="SSF53335">
    <property type="entry name" value="S-adenosyl-L-methionine-dependent methyltransferases"/>
    <property type="match status" value="1"/>
</dbReference>
<dbReference type="PROSITE" id="PS00092">
    <property type="entry name" value="N6_MTASE"/>
    <property type="match status" value="1"/>
</dbReference>
<dbReference type="Pfam" id="PF17827">
    <property type="entry name" value="PrmC_N"/>
    <property type="match status" value="1"/>
</dbReference>
<feature type="domain" description="Release factor glutamine methyltransferase N-terminal" evidence="7">
    <location>
        <begin position="28"/>
        <end position="76"/>
    </location>
</feature>
<gene>
    <name evidence="8" type="ORF">SAMN03080594_11026</name>
</gene>
<evidence type="ECO:0000256" key="4">
    <source>
        <dbReference type="ARBA" id="ARBA00022691"/>
    </source>
</evidence>